<dbReference type="GeneTree" id="ENSGT00940000157697"/>
<organism evidence="4 5">
    <name type="scientific">Astatotilapia calliptera</name>
    <name type="common">Eastern happy</name>
    <name type="synonym">Chromis callipterus</name>
    <dbReference type="NCBI Taxonomy" id="8154"/>
    <lineage>
        <taxon>Eukaryota</taxon>
        <taxon>Metazoa</taxon>
        <taxon>Chordata</taxon>
        <taxon>Craniata</taxon>
        <taxon>Vertebrata</taxon>
        <taxon>Euteleostomi</taxon>
        <taxon>Actinopterygii</taxon>
        <taxon>Neopterygii</taxon>
        <taxon>Teleostei</taxon>
        <taxon>Neoteleostei</taxon>
        <taxon>Acanthomorphata</taxon>
        <taxon>Ovalentaria</taxon>
        <taxon>Cichlomorphae</taxon>
        <taxon>Cichliformes</taxon>
        <taxon>Cichlidae</taxon>
        <taxon>African cichlids</taxon>
        <taxon>Pseudocrenilabrinae</taxon>
        <taxon>Haplochromini</taxon>
        <taxon>Astatotilapia</taxon>
    </lineage>
</organism>
<reference evidence="4" key="3">
    <citation type="submission" date="2025-09" db="UniProtKB">
        <authorList>
            <consortium name="Ensembl"/>
        </authorList>
    </citation>
    <scope>IDENTIFICATION</scope>
</reference>
<evidence type="ECO:0000256" key="2">
    <source>
        <dbReference type="SAM" id="MobiDB-lite"/>
    </source>
</evidence>
<feature type="compositionally biased region" description="Basic and acidic residues" evidence="2">
    <location>
        <begin position="62"/>
        <end position="84"/>
    </location>
</feature>
<dbReference type="OMA" id="CEAFETF"/>
<proteinExistence type="predicted"/>
<gene>
    <name evidence="4" type="primary">KIF6</name>
</gene>
<evidence type="ECO:0000313" key="4">
    <source>
        <dbReference type="Ensembl" id="ENSACLP00000039806.2"/>
    </source>
</evidence>
<protein>
    <recommendedName>
        <fullName evidence="3">Kinesin-like protein KIF6/9 C-terminal domain-containing protein</fullName>
    </recommendedName>
</protein>
<dbReference type="InterPro" id="IPR056524">
    <property type="entry name" value="KIF6/9_C"/>
</dbReference>
<feature type="region of interest" description="Disordered" evidence="2">
    <location>
        <begin position="62"/>
        <end position="90"/>
    </location>
</feature>
<dbReference type="Ensembl" id="ENSACLT00000040746.2">
    <property type="protein sequence ID" value="ENSACLP00000039806.2"/>
    <property type="gene ID" value="ENSACLG00000026834.2"/>
</dbReference>
<sequence>MVTGEQRDDRLTPEEIQKLEELVKAYLDDPDPDVTLSLGPDMRKIQHCFSLLKVIIWDKKGGKNRSSDDKATPAATGREEEIQHSHQSAGEVAKLKEMLGQRDNEIIKMLKKEKKRAQDAAAQLANITNSQSQSTSSVSTVELSQEGSMETISADHRGRAIQYMKRGPKLSMGKQEAFEIFIRDHEDHLTIEDNKSLLKQRSAEARKLGEELNEARNRIVPLISPVSYKSIVGHLKALRTEIEHLQLLLERSKVKLQKDFHKWWSQEASSLQVADVTLAASVQHHAQSVLGGRYVGGKYTQRHFHGTLCDPNKSLESSLEEQQQMMDSPISSSIPLTGDQQTDADILAFIRARQNLCQFLLFLYLCIRLPKTPSKTLVRSGKCSNTSKGI</sequence>
<dbReference type="Proteomes" id="UP000265100">
    <property type="component" value="Chromosome 19"/>
</dbReference>
<dbReference type="STRING" id="8154.ENSACLP00000039806"/>
<keyword evidence="5" id="KW-1185">Reference proteome</keyword>
<keyword evidence="1" id="KW-0175">Coiled coil</keyword>
<evidence type="ECO:0000313" key="5">
    <source>
        <dbReference type="Proteomes" id="UP000265100"/>
    </source>
</evidence>
<accession>A0A3P8RFS4</accession>
<evidence type="ECO:0000256" key="1">
    <source>
        <dbReference type="SAM" id="Coils"/>
    </source>
</evidence>
<reference evidence="4" key="2">
    <citation type="submission" date="2025-08" db="UniProtKB">
        <authorList>
            <consortium name="Ensembl"/>
        </authorList>
    </citation>
    <scope>IDENTIFICATION</scope>
</reference>
<name>A0A3P8RFS4_ASTCA</name>
<feature type="domain" description="Kinesin-like protein KIF6/9 C-terminal" evidence="3">
    <location>
        <begin position="172"/>
        <end position="219"/>
    </location>
</feature>
<feature type="domain" description="Kinesin-like protein KIF6/9 C-terminal" evidence="3">
    <location>
        <begin position="227"/>
        <end position="272"/>
    </location>
</feature>
<dbReference type="AlphaFoldDB" id="A0A3P8RFS4"/>
<dbReference type="Bgee" id="ENSACLG00000026834">
    <property type="expression patterns" value="Expressed in anal fin and 3 other cell types or tissues"/>
</dbReference>
<dbReference type="Pfam" id="PF23735">
    <property type="entry name" value="KIF9"/>
    <property type="match status" value="2"/>
</dbReference>
<feature type="coiled-coil region" evidence="1">
    <location>
        <begin position="198"/>
        <end position="255"/>
    </location>
</feature>
<evidence type="ECO:0000259" key="3">
    <source>
        <dbReference type="Pfam" id="PF23735"/>
    </source>
</evidence>
<reference evidence="4" key="1">
    <citation type="submission" date="2018-05" db="EMBL/GenBank/DDBJ databases">
        <authorList>
            <person name="Datahose"/>
        </authorList>
    </citation>
    <scope>NUCLEOTIDE SEQUENCE</scope>
</reference>